<protein>
    <recommendedName>
        <fullName evidence="4">2Fe-2S ferredoxin-type domain-containing protein</fullName>
    </recommendedName>
</protein>
<keyword evidence="2" id="KW-0411">Iron-sulfur</keyword>
<dbReference type="Proteomes" id="UP001205105">
    <property type="component" value="Unassembled WGS sequence"/>
</dbReference>
<keyword evidence="1" id="KW-0408">Iron</keyword>
<gene>
    <name evidence="5" type="ORF">COHA_007116</name>
</gene>
<dbReference type="EMBL" id="JADXDR010000107">
    <property type="protein sequence ID" value="KAI7839111.1"/>
    <property type="molecule type" value="Genomic_DNA"/>
</dbReference>
<organism evidence="5 6">
    <name type="scientific">Chlorella ohadii</name>
    <dbReference type="NCBI Taxonomy" id="2649997"/>
    <lineage>
        <taxon>Eukaryota</taxon>
        <taxon>Viridiplantae</taxon>
        <taxon>Chlorophyta</taxon>
        <taxon>core chlorophytes</taxon>
        <taxon>Trebouxiophyceae</taxon>
        <taxon>Chlorellales</taxon>
        <taxon>Chlorellaceae</taxon>
        <taxon>Chlorella clade</taxon>
        <taxon>Chlorella</taxon>
    </lineage>
</organism>
<dbReference type="SUPFAM" id="SSF54292">
    <property type="entry name" value="2Fe-2S ferredoxin-like"/>
    <property type="match status" value="1"/>
</dbReference>
<feature type="domain" description="2Fe-2S ferredoxin-type" evidence="4">
    <location>
        <begin position="42"/>
        <end position="127"/>
    </location>
</feature>
<accession>A0AAD5DLG1</accession>
<evidence type="ECO:0000313" key="5">
    <source>
        <dbReference type="EMBL" id="KAI7839111.1"/>
    </source>
</evidence>
<dbReference type="InterPro" id="IPR001041">
    <property type="entry name" value="2Fe-2S_ferredoxin-type"/>
</dbReference>
<dbReference type="CDD" id="cd00207">
    <property type="entry name" value="fer2"/>
    <property type="match status" value="1"/>
</dbReference>
<evidence type="ECO:0000256" key="3">
    <source>
        <dbReference type="ARBA" id="ARBA00034078"/>
    </source>
</evidence>
<dbReference type="GO" id="GO:0051537">
    <property type="term" value="F:2 iron, 2 sulfur cluster binding"/>
    <property type="evidence" value="ECO:0007669"/>
    <property type="project" value="UniProtKB-KW"/>
</dbReference>
<sequence>MAHRLARPLPAAAAPSVGRTLRQQTAAALPPAAAAAAQKAAVPVTFSIGGSEVTVDAQPGQNIWEVAKDAGVDITLGCSQGACGVCEVEVWKYSSADSSGSNSVARACIAGIPPGYERLEIREVPEDDFWGVDGYDT</sequence>
<reference evidence="5" key="1">
    <citation type="submission" date="2020-11" db="EMBL/GenBank/DDBJ databases">
        <title>Chlorella ohadii genome sequencing and assembly.</title>
        <authorList>
            <person name="Murik O."/>
            <person name="Treves H."/>
            <person name="Kedem I."/>
            <person name="Shotland Y."/>
            <person name="Kaplan A."/>
        </authorList>
    </citation>
    <scope>NUCLEOTIDE SEQUENCE</scope>
    <source>
        <strain evidence="5">1</strain>
    </source>
</reference>
<dbReference type="InterPro" id="IPR012675">
    <property type="entry name" value="Beta-grasp_dom_sf"/>
</dbReference>
<dbReference type="Gene3D" id="3.10.20.30">
    <property type="match status" value="1"/>
</dbReference>
<keyword evidence="1" id="KW-0479">Metal-binding</keyword>
<evidence type="ECO:0000313" key="6">
    <source>
        <dbReference type="Proteomes" id="UP001205105"/>
    </source>
</evidence>
<name>A0AAD5DLG1_9CHLO</name>
<dbReference type="PROSITE" id="PS00197">
    <property type="entry name" value="2FE2S_FER_1"/>
    <property type="match status" value="1"/>
</dbReference>
<keyword evidence="1" id="KW-0001">2Fe-2S</keyword>
<evidence type="ECO:0000259" key="4">
    <source>
        <dbReference type="PROSITE" id="PS51085"/>
    </source>
</evidence>
<dbReference type="InterPro" id="IPR006058">
    <property type="entry name" value="2Fe2S_fd_BS"/>
</dbReference>
<evidence type="ECO:0000256" key="2">
    <source>
        <dbReference type="ARBA" id="ARBA00023014"/>
    </source>
</evidence>
<dbReference type="InterPro" id="IPR036010">
    <property type="entry name" value="2Fe-2S_ferredoxin-like_sf"/>
</dbReference>
<evidence type="ECO:0000256" key="1">
    <source>
        <dbReference type="ARBA" id="ARBA00022714"/>
    </source>
</evidence>
<comment type="caution">
    <text evidence="5">The sequence shown here is derived from an EMBL/GenBank/DDBJ whole genome shotgun (WGS) entry which is preliminary data.</text>
</comment>
<keyword evidence="6" id="KW-1185">Reference proteome</keyword>
<dbReference type="PROSITE" id="PS51085">
    <property type="entry name" value="2FE2S_FER_2"/>
    <property type="match status" value="1"/>
</dbReference>
<comment type="cofactor">
    <cofactor evidence="3">
        <name>[2Fe-2S] cluster</name>
        <dbReference type="ChEBI" id="CHEBI:190135"/>
    </cofactor>
</comment>
<dbReference type="Pfam" id="PF00111">
    <property type="entry name" value="Fer2"/>
    <property type="match status" value="1"/>
</dbReference>
<proteinExistence type="predicted"/>
<dbReference type="AlphaFoldDB" id="A0AAD5DLG1"/>